<feature type="domain" description="Autotransporter" evidence="2">
    <location>
        <begin position="2931"/>
        <end position="3218"/>
    </location>
</feature>
<keyword evidence="1" id="KW-0732">Signal</keyword>
<dbReference type="InterPro" id="IPR051551">
    <property type="entry name" value="Autotransporter_adhesion"/>
</dbReference>
<dbReference type="PANTHER" id="PTHR35037">
    <property type="entry name" value="C-TERMINAL REGION OF AIDA-LIKE PROTEIN"/>
    <property type="match status" value="1"/>
</dbReference>
<dbReference type="EMBL" id="LXEO01000006">
    <property type="protein sequence ID" value="OAT21457.1"/>
    <property type="molecule type" value="Genomic_DNA"/>
</dbReference>
<dbReference type="PROSITE" id="PS51208">
    <property type="entry name" value="AUTOTRANSPORTER"/>
    <property type="match status" value="1"/>
</dbReference>
<dbReference type="NCBIfam" id="TIGR02601">
    <property type="entry name" value="autotrns_rpt"/>
    <property type="match status" value="7"/>
</dbReference>
<protein>
    <recommendedName>
        <fullName evidence="2">Autotransporter domain-containing protein</fullName>
    </recommendedName>
</protein>
<name>A0A1B7I0F0_9ENTR</name>
<evidence type="ECO:0000313" key="3">
    <source>
        <dbReference type="EMBL" id="OAT21457.1"/>
    </source>
</evidence>
<dbReference type="InterPro" id="IPR013425">
    <property type="entry name" value="Autotrns_rpt"/>
</dbReference>
<organism evidence="3 4">
    <name type="scientific">Buttiauxella noackiae ATCC 51607</name>
    <dbReference type="NCBI Taxonomy" id="1354255"/>
    <lineage>
        <taxon>Bacteria</taxon>
        <taxon>Pseudomonadati</taxon>
        <taxon>Pseudomonadota</taxon>
        <taxon>Gammaproteobacteria</taxon>
        <taxon>Enterobacterales</taxon>
        <taxon>Enterobacteriaceae</taxon>
        <taxon>Buttiauxella</taxon>
    </lineage>
</organism>
<reference evidence="3 4" key="1">
    <citation type="submission" date="2016-04" db="EMBL/GenBank/DDBJ databases">
        <title>ATOL: Assembling a taxonomically balanced genome-scale reconstruction of the evolutionary history of the Enterobacteriaceae.</title>
        <authorList>
            <person name="Plunkett G.III."/>
            <person name="Neeno-Eckwall E.C."/>
            <person name="Glasner J.D."/>
            <person name="Perna N.T."/>
        </authorList>
    </citation>
    <scope>NUCLEOTIDE SEQUENCE [LARGE SCALE GENOMIC DNA]</scope>
    <source>
        <strain evidence="3 4">ATCC 51607</strain>
    </source>
</reference>
<dbReference type="SUPFAM" id="SSF51126">
    <property type="entry name" value="Pectin lyase-like"/>
    <property type="match status" value="4"/>
</dbReference>
<dbReference type="InterPro" id="IPR036709">
    <property type="entry name" value="Autotransporte_beta_dom_sf"/>
</dbReference>
<dbReference type="Gene3D" id="2.40.128.130">
    <property type="entry name" value="Autotransporter beta-domain"/>
    <property type="match status" value="1"/>
</dbReference>
<evidence type="ECO:0000313" key="4">
    <source>
        <dbReference type="Proteomes" id="UP000078286"/>
    </source>
</evidence>
<dbReference type="Pfam" id="PF13018">
    <property type="entry name" value="ESPR"/>
    <property type="match status" value="1"/>
</dbReference>
<accession>A0A1B7I0F0</accession>
<dbReference type="InterPro" id="IPR005546">
    <property type="entry name" value="Autotransporte_beta"/>
</dbReference>
<dbReference type="RefSeq" id="WP_064553327.1">
    <property type="nucleotide sequence ID" value="NZ_LXEO01000006.1"/>
</dbReference>
<proteinExistence type="predicted"/>
<gene>
    <name evidence="3" type="ORF">M979_0316</name>
</gene>
<dbReference type="InterPro" id="IPR011050">
    <property type="entry name" value="Pectin_lyase_fold/virulence"/>
</dbReference>
<evidence type="ECO:0000256" key="1">
    <source>
        <dbReference type="ARBA" id="ARBA00022729"/>
    </source>
</evidence>
<dbReference type="Pfam" id="PF12951">
    <property type="entry name" value="PATR"/>
    <property type="match status" value="7"/>
</dbReference>
<dbReference type="InterPro" id="IPR043990">
    <property type="entry name" value="AC_1"/>
</dbReference>
<evidence type="ECO:0000259" key="2">
    <source>
        <dbReference type="PROSITE" id="PS51208"/>
    </source>
</evidence>
<dbReference type="PANTHER" id="PTHR35037:SF3">
    <property type="entry name" value="C-TERMINAL REGION OF AIDA-LIKE PROTEIN"/>
    <property type="match status" value="1"/>
</dbReference>
<dbReference type="Gene3D" id="2.160.20.20">
    <property type="match status" value="2"/>
</dbReference>
<dbReference type="InterPro" id="IPR012332">
    <property type="entry name" value="Autotransporter_pectin_lyase_C"/>
</dbReference>
<dbReference type="Proteomes" id="UP000078286">
    <property type="component" value="Unassembled WGS sequence"/>
</dbReference>
<dbReference type="PATRIC" id="fig|1354255.3.peg.325"/>
<dbReference type="Pfam" id="PF18883">
    <property type="entry name" value="AC_1"/>
    <property type="match status" value="1"/>
</dbReference>
<dbReference type="SUPFAM" id="SSF103515">
    <property type="entry name" value="Autotransporter"/>
    <property type="match status" value="1"/>
</dbReference>
<dbReference type="InterPro" id="IPR024973">
    <property type="entry name" value="ESPR"/>
</dbReference>
<comment type="caution">
    <text evidence="3">The sequence shown here is derived from an EMBL/GenBank/DDBJ whole genome shotgun (WGS) entry which is preliminary data.</text>
</comment>
<sequence length="3218" mass="326166">MNRIYRLVWSRSRNALVVASETTKMRKKGKGRAAQSTLLSASLLLSAAPVLADDINWADAYPSYGFPILTNYDQVINTGFAFTIDANAATNHYIPGTTLNILGPIPQIAPGVNGSATQVLVRNGLIDSTGPDAGRITSIIATDSQGNNTPITSANIDSFSYSTNPSTPQQNQELNVEVPGLEGSYSVIKVYDSSTFAAPGTSLVGDLPLSVFDPNSFRIYNNFGIVDIAPTGGTANINIGANTTGTTPISATTNTIELLAKNSTLARAQGTSSANSNVNWLSDNYIHFIPASVISTDLQGQTAVSSEYSDSITLPNYIQVRQQVVLNPTQPNITFNINSAQDIATVNDFLLGQGAYAGRQSQVQLWLTGGVQLPPAYGSVVIDSSTIAQNTYNGIIQKLLNAEVQNRVNLTYHIWEDGQSHTNNATLGTGNLDIIYATGTNASGTVTSQGSLAVDGASAVMRGDTGAVLTNNGNINIWSSSSASPTGVGMRANNATALNTGTINAGLFLEKDESNQNVHNQGSVGIKGDGASTLTNTGFINVALTDGSSANAVGLQAQGTSNANNSGSIAVVGNSFNADGRASGYAVDIADAATFTNASTGNIYIGSTPITLSKTYTPVVMVGGAQQSAGIHTKSSGTVTNNGTITLGSLTRNAVGILVDGATGAVTNNGTINVLGQLAGGAAAPNYGLSVINTSNVTNTGRINVYGDNNAAINVLASTQSAAINSTAAGVITVGAAGDTGGSDNNPVTYRNYAVFAEGVQGFQATANIDSDINLYAAGAIGAHARGSATINVQSDASLTFNNTNQIGYYAYGQDAEINLANAVINDNSQAHSTLFLIDHGATFDGNSGTGGAYRLTVTGDNSIGVFAHGRDDGPDGQLNTSDDVPSALDTGTATITVDGENAVGVKVAGGATGTINNGGIILDHNNTTGVVVDGRIYTIDGNIGSANDALTTLVNSNVALVSGILQSGITGYDVSYKGQVTLNGAGINLNGNGSTGLRLHNGGIGVNNAPINVSGANNIGVDIQNQGTLTNTRNINVSGTAGSGNVGVKVQGAGAQVAQLGNVTADGGLAAVQLIDNGATLNINGTGNHITASNGADGIRMDVGATSLTANNTLIDISGSGAGINNNAATSNINLNNVTINASNGPAIRTAVTFAAEGAGNILNVSGSGAGFAFEQANGSNTTGNLSIGTGYTINVTGSTAANGNGILAKTNGTVTSGANITVGANGGAAISAVDASAVTNNGNIQTSGGVNSSVLANNAAAFTNTGTINSTSTTNAQPLIRINGSAATRTILNSGTLSDSSQNSVVIDASGSANNTITNQGNLSAASNTATAILSGSGNDVITLNGGATTGQITAGSGTDTFTWNNGTFNGAVDFTGSDGNDKAQIGNVDLGNTLHLLSEGGSNNQLTLTDTHLWKGGTGPALIGSLSADNQPTATNIGSGWSNLTISGTQADVRVVNNLVLSGTPVITVTGGGTLRTSDNLVTPSNASINNYNVTTSGAESSVIFDGTSISQLYTGIVSGTGGLERAGGGTTILTGENSYTGNTVIDNGGTLQLGTGGTAGALSPATNILDNGIFIINQSDTVNLGGVISGSGEFHQNGTGVTRLSGANSYQGATQVNAGTLLVNGNQSAAIGDTTVGANATLGGKGTIGGNVIFTGSTLSPGDGGTGTLTINGNLSLSPNTNSQFELGLPFTSGGALNDLVIVNGNLKLDGNLNVTTSAGGIFAPGVYRLFNYTGTLDNQGLDIASLPPGNSSIYYIQTTLPKQVNLVQGFSSETVNLQFWDGDDTSKHGSDGIQGNGVVDGGDGIWRTGVGVNENKWTFSNGVGNAPWQQQAFAVFQGASGVVAVSNSNGPVVTSGMQFDTDGYRLTGGALTIARTLNLVPSINYASQGETAADAYFVIRVGAGSSGADTTAIINTELHQQSALDTLKLIKLDPGRLILTGNNDYEGGTEIYAGTLNVSSDANLGLAGTSILINNGSTLQTGADYTTTRPIFLSENGGGQFDLYGHTFTPNGVIGGLGGLTVKDTSTGTDDSNLVLNNATTYQGATTITGKDGTAQVVVNANVTGALGPDAGVLTVNHQATLNFNNSATAQTHTVALDDATLNFNDNASAANSILNANNGALIHLGDTASGGAAAINLASGTQLDLGNQSNAGSSTVTNNGLVTFADNAQAENAVLANNAGGVVNLANSTNGTTIGSLSGAGNVELEGKTLSEGSLNRDDLISGVISGVGGALSKIGNGILTLTGANTYTGNTAVQQGTLLVNGNQLAATGDVNVSALSTLGGAGVIGGKVTVADDGHLAAGANLASVGVLTLGGLTLNENSQVDFQFGQSFTAGGALNDLVNINGDLNLDGKLNIAQTPGGTFDVGIYRVFNYTGNLTDNLMDIGVAPDAADDLYVQTSIAGQVNLVNRTGVILRFWDGELSASKNNSEINGGDGVWQNSAGNDNWSTDVTTPDGRFNAPFSDGSFAVFGGEKGTVTVDNSLGEVRVSGMQFATDGYVINDGTITTNTADTQIRVGDGTAPGANYIATINSVIAGSGGINKTDLGTLLLNGNNTYAGGTTVSGGILQVSSDSNLGLEGTGITLNGGTFRYGAAFDTARAVTLVANGGTIDTNGNNATLLGSVGGSGALTKTGLGTLTLSQDSTYTGDTTISAGNLQLGNGGTSGSVIGNIIDNSVLQINRSNTLTLGGNISGTGQLWQQGSGTTILAGNNNYQGITLVESGTLKAQGANKFSAVSAHIVSSGATLDTGGDNQNVGSLANQGTVNLRGGDVGSTLTVNGNYVGLNGVLKIAAQQHSPGVADRLVINGGTATGRTLLDIDVSQLGEQTDGNGIAVVEAINGATTTAQTTKDAFTIGADHLEAGAWEYRLFAGDAQGQGEDWFLRTSYRPEVPIFTTVASTIRQADLAVLGTLHQRVGDEQPWNTTVAQDNDQRFWARYITQSTHQSFNDTTGSQANSQINGMQIGFDLYVDENWRAGMYTSIVDNDTTIQGENSGGYGTAGYNSTLSTYVGGYATYTAQSGFYVDNVLQYGNHNIDLKNGQNQNTYSPDGNSFIASVETGYPILFGDTTWFIEPQAQLIWQHSDFDSVILEGDAKTRASIDADDAIIGRIGARLGAEYETGVGKVKPYVRVNLWQQLSDGQDNATFENTTNNAGKSVLTADQQYSSTEAAVGATWTIAKNAEAYTEIGKTWSNGGSDTSISNDFGGSIGMKIRF</sequence>
<dbReference type="SMART" id="SM00869">
    <property type="entry name" value="Autotransporter"/>
    <property type="match status" value="1"/>
</dbReference>
<keyword evidence="4" id="KW-1185">Reference proteome</keyword>